<dbReference type="Pfam" id="PF04507">
    <property type="entry name" value="DUF576"/>
    <property type="match status" value="1"/>
</dbReference>
<dbReference type="EMBL" id="KY849363">
    <property type="protein sequence ID" value="ARI71515.1"/>
    <property type="molecule type" value="Genomic_DNA"/>
</dbReference>
<accession>A0A1W5ZMQ5</accession>
<name>A0A1W5ZMQ5_STAEP</name>
<dbReference type="AlphaFoldDB" id="A0A1W5ZMQ5"/>
<dbReference type="Gene3D" id="2.50.20.40">
    <property type="match status" value="1"/>
</dbReference>
<evidence type="ECO:0000256" key="1">
    <source>
        <dbReference type="ARBA" id="ARBA00009715"/>
    </source>
</evidence>
<keyword evidence="2" id="KW-0472">Membrane</keyword>
<dbReference type="InterPro" id="IPR038641">
    <property type="entry name" value="Csa_sf"/>
</dbReference>
<feature type="transmembrane region" description="Helical" evidence="2">
    <location>
        <begin position="21"/>
        <end position="41"/>
    </location>
</feature>
<keyword evidence="2" id="KW-1133">Transmembrane helix</keyword>
<evidence type="ECO:0000313" key="3">
    <source>
        <dbReference type="EMBL" id="ARI71515.1"/>
    </source>
</evidence>
<organism evidence="3">
    <name type="scientific">Staphylococcus epidermidis</name>
    <dbReference type="NCBI Taxonomy" id="1282"/>
    <lineage>
        <taxon>Bacteria</taxon>
        <taxon>Bacillati</taxon>
        <taxon>Bacillota</taxon>
        <taxon>Bacilli</taxon>
        <taxon>Bacillales</taxon>
        <taxon>Staphylococcaceae</taxon>
        <taxon>Staphylococcus</taxon>
    </lineage>
</organism>
<dbReference type="NCBIfam" id="TIGR01742">
    <property type="entry name" value="SA_tandem_lipo"/>
    <property type="match status" value="1"/>
</dbReference>
<comment type="similarity">
    <text evidence="1">Belongs to the staphylococcal tandem lipoprotein family.</text>
</comment>
<protein>
    <recommendedName>
        <fullName evidence="4">Tandem-type lipoprotein</fullName>
    </recommendedName>
</protein>
<sequence length="271" mass="31613">MILEKNSKTERCENVKHSKKLLLCISFLLITIFIGGCGFINKDDSKETEIKKSFNKKLSMYPIKNLEDLYDKEGYRDEEFNKNDKGTWVITSSINIQQKGEGLKTRRMVLFMNRNTRTSKGKFMITEVKEKSDIGFQTRKKEYPVKLIDNKFIPSKQIKDEKIKKEIENFKFFSQYGNFKDLKDYKDGEVSYNPNAPNYSAKYQLSNNDYNVKQIRKRYDIPTEQAPKLLLKGTGDLKGSSTGSKNIEFTFVEKKGENIYFTDSVEYTPSE</sequence>
<keyword evidence="2" id="KW-0812">Transmembrane</keyword>
<dbReference type="InterPro" id="IPR007595">
    <property type="entry name" value="Csa"/>
</dbReference>
<evidence type="ECO:0008006" key="4">
    <source>
        <dbReference type="Google" id="ProtNLM"/>
    </source>
</evidence>
<reference evidence="3" key="1">
    <citation type="submission" date="2017-03" db="EMBL/GenBank/DDBJ databases">
        <title>Characterization and molecular analysis of Staphylococcus epidermidis Y24 isolated from bovine mastitis milk in China.</title>
        <authorList>
            <person name="Tong C."/>
            <person name="Wu Z."/>
            <person name="Qiao D."/>
            <person name="Zhang L."/>
            <person name="Xue H."/>
            <person name="Zhao X."/>
        </authorList>
    </citation>
    <scope>NUCLEOTIDE SEQUENCE</scope>
    <source>
        <strain evidence="3">Y24</strain>
    </source>
</reference>
<evidence type="ECO:0000256" key="2">
    <source>
        <dbReference type="SAM" id="Phobius"/>
    </source>
</evidence>
<proteinExistence type="inferred from homology"/>